<sequence>MKNTTLVSNHLFNVILIIFIIIIALRLYLNSDSFNLRCIISNVNGNTYCVRDRNKLNLAADRLAHVNNNLNKLVNHLSKKYPDNENVQRLINGYNPKKIYETLPTSEFTAYSENKGEKIAFCLDTEKNSKGRLIDINTLMYVALHEVSHIATKSIGHTDEFWNNFKFMITEAKAINIYNPVDYKKEPARYCGMNITDNPYYDVK</sequence>
<dbReference type="EMBL" id="MN739535">
    <property type="protein sequence ID" value="QHT11527.1"/>
    <property type="molecule type" value="Genomic_DNA"/>
</dbReference>
<keyword evidence="1" id="KW-1133">Transmembrane helix</keyword>
<dbReference type="AlphaFoldDB" id="A0A6C0D4T4"/>
<keyword evidence="1" id="KW-0812">Transmembrane</keyword>
<accession>A0A6C0D4T4</accession>
<evidence type="ECO:0000256" key="1">
    <source>
        <dbReference type="SAM" id="Phobius"/>
    </source>
</evidence>
<proteinExistence type="predicted"/>
<evidence type="ECO:0000313" key="2">
    <source>
        <dbReference type="EMBL" id="QHT11527.1"/>
    </source>
</evidence>
<organism evidence="2">
    <name type="scientific">viral metagenome</name>
    <dbReference type="NCBI Taxonomy" id="1070528"/>
    <lineage>
        <taxon>unclassified sequences</taxon>
        <taxon>metagenomes</taxon>
        <taxon>organismal metagenomes</taxon>
    </lineage>
</organism>
<reference evidence="2" key="1">
    <citation type="journal article" date="2020" name="Nature">
        <title>Giant virus diversity and host interactions through global metagenomics.</title>
        <authorList>
            <person name="Schulz F."/>
            <person name="Roux S."/>
            <person name="Paez-Espino D."/>
            <person name="Jungbluth S."/>
            <person name="Walsh D.A."/>
            <person name="Denef V.J."/>
            <person name="McMahon K.D."/>
            <person name="Konstantinidis K.T."/>
            <person name="Eloe-Fadrosh E.A."/>
            <person name="Kyrpides N.C."/>
            <person name="Woyke T."/>
        </authorList>
    </citation>
    <scope>NUCLEOTIDE SEQUENCE</scope>
    <source>
        <strain evidence="2">GVMAG-M-3300023174-116</strain>
    </source>
</reference>
<name>A0A6C0D4T4_9ZZZZ</name>
<protein>
    <submittedName>
        <fullName evidence="2">Uncharacterized protein</fullName>
    </submittedName>
</protein>
<keyword evidence="1" id="KW-0472">Membrane</keyword>
<feature type="transmembrane region" description="Helical" evidence="1">
    <location>
        <begin position="12"/>
        <end position="29"/>
    </location>
</feature>